<sequence>IGANPIIYGGEARPAFSHFSCTAQPTAAAVIFSLHHHLVRWTATGETMTGDGSRLRGSKRLKTTTAATAQGPQHGLRCNAKPTRNRSTKAPCKRSQKLGDKITALQQLVSPYGKTDTASVLHEAASCIKHLHEQIQMLTDSYPAISSPASDQDTGEEECATDLRRRGLCLAPLSQAVVELVASTEAALRHRDTADTGDRLRWLGTL</sequence>
<accession>A0AAQ3SM26</accession>
<gene>
    <name evidence="7" type="ORF">U9M48_007010</name>
</gene>
<dbReference type="SUPFAM" id="SSF47459">
    <property type="entry name" value="HLH, helix-loop-helix DNA-binding domain"/>
    <property type="match status" value="1"/>
</dbReference>
<dbReference type="InterPro" id="IPR045239">
    <property type="entry name" value="bHLH95_bHLH"/>
</dbReference>
<dbReference type="AlphaFoldDB" id="A0AAQ3SM26"/>
<reference evidence="7 8" key="1">
    <citation type="submission" date="2024-02" db="EMBL/GenBank/DDBJ databases">
        <title>High-quality chromosome-scale genome assembly of Pensacola bahiagrass (Paspalum notatum Flugge var. saurae).</title>
        <authorList>
            <person name="Vega J.M."/>
            <person name="Podio M."/>
            <person name="Orjuela J."/>
            <person name="Siena L.A."/>
            <person name="Pessino S.C."/>
            <person name="Combes M.C."/>
            <person name="Mariac C."/>
            <person name="Albertini E."/>
            <person name="Pupilli F."/>
            <person name="Ortiz J.P.A."/>
            <person name="Leblanc O."/>
        </authorList>
    </citation>
    <scope>NUCLEOTIDE SEQUENCE [LARGE SCALE GENOMIC DNA]</scope>
    <source>
        <strain evidence="7">R1</strain>
        <tissue evidence="7">Leaf</tissue>
    </source>
</reference>
<keyword evidence="8" id="KW-1185">Reference proteome</keyword>
<keyword evidence="3" id="KW-0805">Transcription regulation</keyword>
<evidence type="ECO:0000256" key="2">
    <source>
        <dbReference type="ARBA" id="ARBA00005510"/>
    </source>
</evidence>
<evidence type="ECO:0000256" key="5">
    <source>
        <dbReference type="ARBA" id="ARBA00023242"/>
    </source>
</evidence>
<dbReference type="InterPro" id="IPR045843">
    <property type="entry name" value="IND-like"/>
</dbReference>
<dbReference type="PANTHER" id="PTHR16223">
    <property type="entry name" value="TRANSCRIPTION FACTOR BHLH83-RELATED"/>
    <property type="match status" value="1"/>
</dbReference>
<dbReference type="Gene3D" id="4.10.280.10">
    <property type="entry name" value="Helix-loop-helix DNA-binding domain"/>
    <property type="match status" value="1"/>
</dbReference>
<evidence type="ECO:0000313" key="7">
    <source>
        <dbReference type="EMBL" id="WVZ56490.1"/>
    </source>
</evidence>
<evidence type="ECO:0000256" key="3">
    <source>
        <dbReference type="ARBA" id="ARBA00023015"/>
    </source>
</evidence>
<keyword evidence="5" id="KW-0539">Nucleus</keyword>
<dbReference type="EMBL" id="CP144746">
    <property type="protein sequence ID" value="WVZ56490.1"/>
    <property type="molecule type" value="Genomic_DNA"/>
</dbReference>
<dbReference type="InterPro" id="IPR036638">
    <property type="entry name" value="HLH_DNA-bd_sf"/>
</dbReference>
<dbReference type="CDD" id="cd11393">
    <property type="entry name" value="bHLH_AtbHLH_like"/>
    <property type="match status" value="1"/>
</dbReference>
<organism evidence="7 8">
    <name type="scientific">Paspalum notatum var. saurae</name>
    <dbReference type="NCBI Taxonomy" id="547442"/>
    <lineage>
        <taxon>Eukaryota</taxon>
        <taxon>Viridiplantae</taxon>
        <taxon>Streptophyta</taxon>
        <taxon>Embryophyta</taxon>
        <taxon>Tracheophyta</taxon>
        <taxon>Spermatophyta</taxon>
        <taxon>Magnoliopsida</taxon>
        <taxon>Liliopsida</taxon>
        <taxon>Poales</taxon>
        <taxon>Poaceae</taxon>
        <taxon>PACMAD clade</taxon>
        <taxon>Panicoideae</taxon>
        <taxon>Andropogonodae</taxon>
        <taxon>Paspaleae</taxon>
        <taxon>Paspalinae</taxon>
        <taxon>Paspalum</taxon>
    </lineage>
</organism>
<dbReference type="PANTHER" id="PTHR16223:SF367">
    <property type="entry name" value="OS03G0279500 PROTEIN"/>
    <property type="match status" value="1"/>
</dbReference>
<evidence type="ECO:0000256" key="4">
    <source>
        <dbReference type="ARBA" id="ARBA00023163"/>
    </source>
</evidence>
<evidence type="ECO:0000259" key="6">
    <source>
        <dbReference type="PROSITE" id="PS50888"/>
    </source>
</evidence>
<name>A0AAQ3SM26_PASNO</name>
<keyword evidence="4" id="KW-0804">Transcription</keyword>
<dbReference type="GO" id="GO:0005634">
    <property type="term" value="C:nucleus"/>
    <property type="evidence" value="ECO:0007669"/>
    <property type="project" value="UniProtKB-SubCell"/>
</dbReference>
<evidence type="ECO:0000256" key="1">
    <source>
        <dbReference type="ARBA" id="ARBA00004123"/>
    </source>
</evidence>
<dbReference type="GO" id="GO:0046983">
    <property type="term" value="F:protein dimerization activity"/>
    <property type="evidence" value="ECO:0007669"/>
    <property type="project" value="InterPro"/>
</dbReference>
<dbReference type="PROSITE" id="PS50888">
    <property type="entry name" value="BHLH"/>
    <property type="match status" value="1"/>
</dbReference>
<dbReference type="InterPro" id="IPR011598">
    <property type="entry name" value="bHLH_dom"/>
</dbReference>
<protein>
    <recommendedName>
        <fullName evidence="6">BHLH domain-containing protein</fullName>
    </recommendedName>
</protein>
<feature type="domain" description="BHLH" evidence="6">
    <location>
        <begin position="82"/>
        <end position="131"/>
    </location>
</feature>
<dbReference type="GO" id="GO:0000981">
    <property type="term" value="F:DNA-binding transcription factor activity, RNA polymerase II-specific"/>
    <property type="evidence" value="ECO:0007669"/>
    <property type="project" value="TreeGrafter"/>
</dbReference>
<proteinExistence type="inferred from homology"/>
<dbReference type="GO" id="GO:0000978">
    <property type="term" value="F:RNA polymerase II cis-regulatory region sequence-specific DNA binding"/>
    <property type="evidence" value="ECO:0007669"/>
    <property type="project" value="TreeGrafter"/>
</dbReference>
<feature type="non-terminal residue" evidence="7">
    <location>
        <position position="206"/>
    </location>
</feature>
<comment type="subcellular location">
    <subcellularLocation>
        <location evidence="1">Nucleus</location>
    </subcellularLocation>
</comment>
<evidence type="ECO:0000313" key="8">
    <source>
        <dbReference type="Proteomes" id="UP001341281"/>
    </source>
</evidence>
<comment type="similarity">
    <text evidence="2">Belongs to the bHLH protein family.</text>
</comment>
<dbReference type="Proteomes" id="UP001341281">
    <property type="component" value="Chromosome 02"/>
</dbReference>